<reference evidence="6 7" key="1">
    <citation type="submission" date="2020-02" db="EMBL/GenBank/DDBJ databases">
        <title>Complete genome of Muricauda sp. 501str8.</title>
        <authorList>
            <person name="Dong B."/>
            <person name="Zhu S."/>
            <person name="Yang J."/>
            <person name="Chen J."/>
        </authorList>
    </citation>
    <scope>NUCLEOTIDE SEQUENCE [LARGE SCALE GENOMIC DNA]</scope>
    <source>
        <strain evidence="6 7">501str8</strain>
    </source>
</reference>
<evidence type="ECO:0000259" key="5">
    <source>
        <dbReference type="Pfam" id="PF17293"/>
    </source>
</evidence>
<dbReference type="Pfam" id="PF13102">
    <property type="entry name" value="Phage_int_SAM_5"/>
    <property type="match status" value="1"/>
</dbReference>
<dbReference type="AlphaFoldDB" id="A0A6G7J7U2"/>
<feature type="domain" description="Phage integrase SAM-like" evidence="4">
    <location>
        <begin position="132"/>
        <end position="207"/>
    </location>
</feature>
<dbReference type="InterPro" id="IPR011010">
    <property type="entry name" value="DNA_brk_join_enz"/>
</dbReference>
<evidence type="ECO:0000313" key="7">
    <source>
        <dbReference type="Proteomes" id="UP000502928"/>
    </source>
</evidence>
<dbReference type="GO" id="GO:0006310">
    <property type="term" value="P:DNA recombination"/>
    <property type="evidence" value="ECO:0007669"/>
    <property type="project" value="UniProtKB-KW"/>
</dbReference>
<dbReference type="Gene3D" id="1.10.150.130">
    <property type="match status" value="1"/>
</dbReference>
<dbReference type="InterPro" id="IPR035386">
    <property type="entry name" value="Arm-DNA-bind_5"/>
</dbReference>
<dbReference type="InterPro" id="IPR002104">
    <property type="entry name" value="Integrase_catalytic"/>
</dbReference>
<name>A0A6G7J7U2_9FLAO</name>
<accession>A0A6G7J7U2</accession>
<dbReference type="InterPro" id="IPR010998">
    <property type="entry name" value="Integrase_recombinase_N"/>
</dbReference>
<evidence type="ECO:0000313" key="6">
    <source>
        <dbReference type="EMBL" id="QII46604.1"/>
    </source>
</evidence>
<evidence type="ECO:0000256" key="2">
    <source>
        <dbReference type="ARBA" id="ARBA00023172"/>
    </source>
</evidence>
<dbReference type="RefSeq" id="WP_166249976.1">
    <property type="nucleotide sequence ID" value="NZ_CP049616.1"/>
</dbReference>
<feature type="domain" description="Arm DNA-binding" evidence="5">
    <location>
        <begin position="12"/>
        <end position="84"/>
    </location>
</feature>
<keyword evidence="7" id="KW-1185">Reference proteome</keyword>
<dbReference type="KEGG" id="mut:GVT53_18595"/>
<evidence type="ECO:0000256" key="1">
    <source>
        <dbReference type="ARBA" id="ARBA00023125"/>
    </source>
</evidence>
<sequence length="441" mass="52179">MANIKFYPHKRAGSCKVYLRLNIGREKDFRLSTGLSIQNAKDWNHTTNLPKENDPKNKKLKNRLNDLARELDKFIDDTEKDETKGLFDIESKHIKTIIQKFNNLEPIKEKEFLVPYSKWFSEDLKKRTYIRNNVKLYYKQNTVEKYLNFSKILEKYQKHKGHKLKIKEVNTRFATDFLDYLTNTEIKSINTKGRYIKRLKTIVRDSQLNGCKVDPDYMNIKGFQDENIVTYLTFEEIDQIIEKEMPNERLQIAKDWFIISCYTAQRISDLHRFTKNNIQTIDGGKYIILKQFKTGKNIEIPIHYKVDEVLGRYGNDFPPKFTDNEQSQRSILSTLIKEVCRISGLREKVQGRYNGKKGLFPKHKLISNHTGRRSFACNFYNLGNWSTQEIMNITGHVNERNFLTYIDKSDPTLSRIARAKFDAMEQEDQRRKEPQLKVVNN</sequence>
<keyword evidence="1" id="KW-0238">DNA-binding</keyword>
<organism evidence="6 7">
    <name type="scientific">Flagellimonas oceani</name>
    <dbReference type="NCBI Taxonomy" id="2698672"/>
    <lineage>
        <taxon>Bacteria</taxon>
        <taxon>Pseudomonadati</taxon>
        <taxon>Bacteroidota</taxon>
        <taxon>Flavobacteriia</taxon>
        <taxon>Flavobacteriales</taxon>
        <taxon>Flavobacteriaceae</taxon>
        <taxon>Flagellimonas</taxon>
    </lineage>
</organism>
<keyword evidence="2" id="KW-0233">DNA recombination</keyword>
<dbReference type="SUPFAM" id="SSF56349">
    <property type="entry name" value="DNA breaking-rejoining enzymes"/>
    <property type="match status" value="1"/>
</dbReference>
<evidence type="ECO:0000259" key="4">
    <source>
        <dbReference type="Pfam" id="PF13102"/>
    </source>
</evidence>
<dbReference type="Pfam" id="PF17293">
    <property type="entry name" value="Arm-DNA-bind_5"/>
    <property type="match status" value="1"/>
</dbReference>
<evidence type="ECO:0000259" key="3">
    <source>
        <dbReference type="Pfam" id="PF00589"/>
    </source>
</evidence>
<dbReference type="Pfam" id="PF00589">
    <property type="entry name" value="Phage_integrase"/>
    <property type="match status" value="1"/>
</dbReference>
<dbReference type="InterPro" id="IPR013762">
    <property type="entry name" value="Integrase-like_cat_sf"/>
</dbReference>
<gene>
    <name evidence="6" type="ORF">GVT53_18595</name>
</gene>
<proteinExistence type="predicted"/>
<dbReference type="GO" id="GO:0015074">
    <property type="term" value="P:DNA integration"/>
    <property type="evidence" value="ECO:0007669"/>
    <property type="project" value="InterPro"/>
</dbReference>
<dbReference type="InterPro" id="IPR025269">
    <property type="entry name" value="SAM-like_dom"/>
</dbReference>
<protein>
    <submittedName>
        <fullName evidence="6">Site-specific integrase</fullName>
    </submittedName>
</protein>
<feature type="domain" description="Tyr recombinase" evidence="3">
    <location>
        <begin position="231"/>
        <end position="409"/>
    </location>
</feature>
<dbReference type="GO" id="GO:0003677">
    <property type="term" value="F:DNA binding"/>
    <property type="evidence" value="ECO:0007669"/>
    <property type="project" value="UniProtKB-KW"/>
</dbReference>
<dbReference type="Proteomes" id="UP000502928">
    <property type="component" value="Chromosome"/>
</dbReference>
<dbReference type="Gene3D" id="1.10.443.10">
    <property type="entry name" value="Intergrase catalytic core"/>
    <property type="match status" value="1"/>
</dbReference>
<dbReference type="EMBL" id="CP049616">
    <property type="protein sequence ID" value="QII46604.1"/>
    <property type="molecule type" value="Genomic_DNA"/>
</dbReference>